<accession>A0ABS8CNJ2</accession>
<keyword evidence="4" id="KW-1185">Reference proteome</keyword>
<dbReference type="InterPro" id="IPR036928">
    <property type="entry name" value="AS_sf"/>
</dbReference>
<dbReference type="Proteomes" id="UP001198571">
    <property type="component" value="Unassembled WGS sequence"/>
</dbReference>
<dbReference type="InterPro" id="IPR000120">
    <property type="entry name" value="Amidase"/>
</dbReference>
<dbReference type="Gene3D" id="3.90.1300.10">
    <property type="entry name" value="Amidase signature (AS) domain"/>
    <property type="match status" value="1"/>
</dbReference>
<reference evidence="3 4" key="1">
    <citation type="submission" date="2020-07" db="EMBL/GenBank/DDBJ databases">
        <title>Pseudogemmobacter sp. nov., isolated from poultry manure in Taiwan.</title>
        <authorList>
            <person name="Lin S.-Y."/>
            <person name="Tang Y.-S."/>
            <person name="Young C.-C."/>
        </authorList>
    </citation>
    <scope>NUCLEOTIDE SEQUENCE [LARGE SCALE GENOMIC DNA]</scope>
    <source>
        <strain evidence="3 4">CC-YST710</strain>
    </source>
</reference>
<dbReference type="SUPFAM" id="SSF75304">
    <property type="entry name" value="Amidase signature (AS) enzymes"/>
    <property type="match status" value="1"/>
</dbReference>
<feature type="domain" description="Amidase" evidence="2">
    <location>
        <begin position="32"/>
        <end position="436"/>
    </location>
</feature>
<protein>
    <submittedName>
        <fullName evidence="3">Amidase</fullName>
    </submittedName>
</protein>
<feature type="region of interest" description="Disordered" evidence="1">
    <location>
        <begin position="143"/>
        <end position="162"/>
    </location>
</feature>
<dbReference type="PANTHER" id="PTHR11895:SF176">
    <property type="entry name" value="AMIDASE AMID-RELATED"/>
    <property type="match status" value="1"/>
</dbReference>
<dbReference type="InterPro" id="IPR020556">
    <property type="entry name" value="Amidase_CS"/>
</dbReference>
<gene>
    <name evidence="3" type="ORF">H0485_13220</name>
</gene>
<dbReference type="EMBL" id="JACDXX010000011">
    <property type="protein sequence ID" value="MCB5410958.1"/>
    <property type="molecule type" value="Genomic_DNA"/>
</dbReference>
<dbReference type="Pfam" id="PF01425">
    <property type="entry name" value="Amidase"/>
    <property type="match status" value="1"/>
</dbReference>
<evidence type="ECO:0000256" key="1">
    <source>
        <dbReference type="SAM" id="MobiDB-lite"/>
    </source>
</evidence>
<dbReference type="InterPro" id="IPR023631">
    <property type="entry name" value="Amidase_dom"/>
</dbReference>
<sequence>MSDVAEISGTWSDSIAGLVREQAGGRLSARRLAETSIARIRAGNDRLHAVAELFEAEALSRADALDAARLAGQRPGPLHGIPVLVKELVDVAGLATAHGSFCYKDQPAAADAPLLARLRAAGANIIGTTHMVEFAMGSWGTNAQRGTPLNPHGGQEDWFPGGSSSGSAVAVAAGFVPLAVGSDTGGSIRIPAALCGIYGFKPSYGLIPLTGVAPLAGSFDTIGALGRSVDDLRLCCGVMADQALEPVEGVPGALHLACVTAADLAPCDAEMLQNYLQIRDRLAAAGHRITDLQLPESLSALQQLNGTIVAYEAWQHFGSIAADPQSRMDPHVRARVMAGAAVSAGTYTAEKARLAQMTADFAQRWSGIDAFVMPGTPIPSAGLEQVDEQTIPLSRYTRLANCLELCGISLPCGQTRSGAPLGLQLCALSGQDARLLTIAEAIDPLLQG</sequence>
<organism evidence="3 4">
    <name type="scientific">Pseudogemmobacter faecipullorum</name>
    <dbReference type="NCBI Taxonomy" id="2755041"/>
    <lineage>
        <taxon>Bacteria</taxon>
        <taxon>Pseudomonadati</taxon>
        <taxon>Pseudomonadota</taxon>
        <taxon>Alphaproteobacteria</taxon>
        <taxon>Rhodobacterales</taxon>
        <taxon>Paracoccaceae</taxon>
        <taxon>Pseudogemmobacter</taxon>
    </lineage>
</organism>
<name>A0ABS8CNJ2_9RHOB</name>
<dbReference type="PROSITE" id="PS00571">
    <property type="entry name" value="AMIDASES"/>
    <property type="match status" value="1"/>
</dbReference>
<dbReference type="RefSeq" id="WP_226936301.1">
    <property type="nucleotide sequence ID" value="NZ_JACDXX010000011.1"/>
</dbReference>
<proteinExistence type="predicted"/>
<evidence type="ECO:0000313" key="4">
    <source>
        <dbReference type="Proteomes" id="UP001198571"/>
    </source>
</evidence>
<evidence type="ECO:0000259" key="2">
    <source>
        <dbReference type="Pfam" id="PF01425"/>
    </source>
</evidence>
<evidence type="ECO:0000313" key="3">
    <source>
        <dbReference type="EMBL" id="MCB5410958.1"/>
    </source>
</evidence>
<comment type="caution">
    <text evidence="3">The sequence shown here is derived from an EMBL/GenBank/DDBJ whole genome shotgun (WGS) entry which is preliminary data.</text>
</comment>
<dbReference type="PANTHER" id="PTHR11895">
    <property type="entry name" value="TRANSAMIDASE"/>
    <property type="match status" value="1"/>
</dbReference>